<keyword evidence="6" id="KW-1133">Transmembrane helix</keyword>
<reference evidence="9" key="1">
    <citation type="submission" date="2020-11" db="EMBL/GenBank/DDBJ databases">
        <title>Sequencing the genomes of 1000 actinobacteria strains.</title>
        <authorList>
            <person name="Klenk H.-P."/>
        </authorList>
    </citation>
    <scope>NUCLEOTIDE SEQUENCE</scope>
    <source>
        <strain evidence="9">DSM 43175</strain>
    </source>
</reference>
<feature type="transmembrane region" description="Helical" evidence="6">
    <location>
        <begin position="355"/>
        <end position="379"/>
    </location>
</feature>
<proteinExistence type="inferred from homology"/>
<dbReference type="PANTHER" id="PTHR43806">
    <property type="entry name" value="PEPTIDASE S8"/>
    <property type="match status" value="1"/>
</dbReference>
<evidence type="ECO:0000313" key="10">
    <source>
        <dbReference type="Proteomes" id="UP000614047"/>
    </source>
</evidence>
<accession>A0A931DSW7</accession>
<evidence type="ECO:0000256" key="6">
    <source>
        <dbReference type="SAM" id="Phobius"/>
    </source>
</evidence>
<dbReference type="PANTHER" id="PTHR43806:SF11">
    <property type="entry name" value="CEREVISIN-RELATED"/>
    <property type="match status" value="1"/>
</dbReference>
<dbReference type="RefSeq" id="WP_197015337.1">
    <property type="nucleotide sequence ID" value="NZ_BAABES010000015.1"/>
</dbReference>
<keyword evidence="3 5" id="KW-0378">Hydrolase</keyword>
<name>A0A931DSW7_9ACTN</name>
<keyword evidence="6" id="KW-0472">Membrane</keyword>
<keyword evidence="2 5" id="KW-0645">Protease</keyword>
<evidence type="ECO:0000259" key="8">
    <source>
        <dbReference type="Pfam" id="PF00082"/>
    </source>
</evidence>
<dbReference type="PROSITE" id="PS51892">
    <property type="entry name" value="SUBTILASE"/>
    <property type="match status" value="1"/>
</dbReference>
<keyword evidence="4 5" id="KW-0720">Serine protease</keyword>
<dbReference type="InterPro" id="IPR050131">
    <property type="entry name" value="Peptidase_S8_subtilisin-like"/>
</dbReference>
<evidence type="ECO:0000256" key="2">
    <source>
        <dbReference type="ARBA" id="ARBA00022670"/>
    </source>
</evidence>
<gene>
    <name evidence="9" type="ORF">IW256_007364</name>
</gene>
<dbReference type="EMBL" id="JADOUA010000001">
    <property type="protein sequence ID" value="MBG6093251.1"/>
    <property type="molecule type" value="Genomic_DNA"/>
</dbReference>
<evidence type="ECO:0000256" key="5">
    <source>
        <dbReference type="PROSITE-ProRule" id="PRU01240"/>
    </source>
</evidence>
<protein>
    <submittedName>
        <fullName evidence="9">Type VII secretion-associated serine protease mycosin</fullName>
    </submittedName>
</protein>
<comment type="caution">
    <text evidence="9">The sequence shown here is derived from an EMBL/GenBank/DDBJ whole genome shotgun (WGS) entry which is preliminary data.</text>
</comment>
<feature type="domain" description="Peptidase S8/S53" evidence="8">
    <location>
        <begin position="68"/>
        <end position="307"/>
    </location>
</feature>
<dbReference type="InterPro" id="IPR015500">
    <property type="entry name" value="Peptidase_S8_subtilisin-rel"/>
</dbReference>
<dbReference type="InterPro" id="IPR022398">
    <property type="entry name" value="Peptidase_S8_His-AS"/>
</dbReference>
<evidence type="ECO:0000256" key="3">
    <source>
        <dbReference type="ARBA" id="ARBA00022801"/>
    </source>
</evidence>
<dbReference type="Pfam" id="PF00082">
    <property type="entry name" value="Peptidase_S8"/>
    <property type="match status" value="1"/>
</dbReference>
<evidence type="ECO:0000256" key="7">
    <source>
        <dbReference type="SAM" id="SignalP"/>
    </source>
</evidence>
<dbReference type="Proteomes" id="UP000614047">
    <property type="component" value="Unassembled WGS sequence"/>
</dbReference>
<dbReference type="GO" id="GO:0006508">
    <property type="term" value="P:proteolysis"/>
    <property type="evidence" value="ECO:0007669"/>
    <property type="project" value="UniProtKB-KW"/>
</dbReference>
<feature type="active site" description="Charge relay system" evidence="5">
    <location>
        <position position="77"/>
    </location>
</feature>
<feature type="chain" id="PRO_5037298322" evidence="7">
    <location>
        <begin position="26"/>
        <end position="398"/>
    </location>
</feature>
<feature type="signal peptide" evidence="7">
    <location>
        <begin position="1"/>
        <end position="25"/>
    </location>
</feature>
<feature type="active site" description="Charge relay system" evidence="5">
    <location>
        <position position="268"/>
    </location>
</feature>
<dbReference type="SUPFAM" id="SSF52743">
    <property type="entry name" value="Subtilisin-like"/>
    <property type="match status" value="1"/>
</dbReference>
<dbReference type="PROSITE" id="PS00136">
    <property type="entry name" value="SUBTILASE_ASP"/>
    <property type="match status" value="1"/>
</dbReference>
<dbReference type="PRINTS" id="PR00723">
    <property type="entry name" value="SUBTILISIN"/>
</dbReference>
<dbReference type="GO" id="GO:0004252">
    <property type="term" value="F:serine-type endopeptidase activity"/>
    <property type="evidence" value="ECO:0007669"/>
    <property type="project" value="UniProtKB-UniRule"/>
</dbReference>
<keyword evidence="7" id="KW-0732">Signal</keyword>
<dbReference type="AlphaFoldDB" id="A0A931DSW7"/>
<evidence type="ECO:0000256" key="4">
    <source>
        <dbReference type="ARBA" id="ARBA00022825"/>
    </source>
</evidence>
<comment type="similarity">
    <text evidence="1 5">Belongs to the peptidase S8 family.</text>
</comment>
<evidence type="ECO:0000256" key="1">
    <source>
        <dbReference type="ARBA" id="ARBA00011073"/>
    </source>
</evidence>
<dbReference type="InterPro" id="IPR036852">
    <property type="entry name" value="Peptidase_S8/S53_dom_sf"/>
</dbReference>
<dbReference type="Gene3D" id="3.40.50.200">
    <property type="entry name" value="Peptidase S8/S53 domain"/>
    <property type="match status" value="1"/>
</dbReference>
<sequence length="398" mass="40509">MRVAGLVAGAGCVVLTSALAPPVWAAPAAPAVAPACNPAQGQPASQITQQPWPQRRLDFEEAWKVTRGEGVTVAVVDSGVSARHPQLAGRVVAHFDATKTTPEDCFQHGTEVAGIIAAADQRQSRGVPFVGVAPGARLVNAKFTSGESTNDNTLLPKAIMWAADRAQVINVSVAAPDTPELRRAVRYAQRKDALIVAAAGNVQDDQRGKEQQAYPASYPGVLSVAAADENGTIADFSNLKTRVDVSAPGANIISTGPTGYIGGLGGTSFGAPYAAGVAALVRSRHKNLNYQQVIQRIKATAEGDNGTGSGSGMISPMQAVTGLVNPGAGQAAPRAAAGAIDIGGRPPVDHRTRGIGAGIAVGAVILALAVAFGGAVIPLGRRRGWRPGRARSTGGGEG</sequence>
<evidence type="ECO:0000313" key="9">
    <source>
        <dbReference type="EMBL" id="MBG6093251.1"/>
    </source>
</evidence>
<keyword evidence="10" id="KW-1185">Reference proteome</keyword>
<dbReference type="InterPro" id="IPR000209">
    <property type="entry name" value="Peptidase_S8/S53_dom"/>
</dbReference>
<dbReference type="InterPro" id="IPR023827">
    <property type="entry name" value="Peptidase_S8_Asp-AS"/>
</dbReference>
<dbReference type="PROSITE" id="PS00137">
    <property type="entry name" value="SUBTILASE_HIS"/>
    <property type="match status" value="1"/>
</dbReference>
<keyword evidence="6" id="KW-0812">Transmembrane</keyword>
<organism evidence="9 10">
    <name type="scientific">Actinomadura viridis</name>
    <dbReference type="NCBI Taxonomy" id="58110"/>
    <lineage>
        <taxon>Bacteria</taxon>
        <taxon>Bacillati</taxon>
        <taxon>Actinomycetota</taxon>
        <taxon>Actinomycetes</taxon>
        <taxon>Streptosporangiales</taxon>
        <taxon>Thermomonosporaceae</taxon>
        <taxon>Actinomadura</taxon>
    </lineage>
</organism>
<feature type="active site" description="Charge relay system" evidence="5">
    <location>
        <position position="108"/>
    </location>
</feature>